<feature type="region of interest" description="Disordered" evidence="7">
    <location>
        <begin position="318"/>
        <end position="349"/>
    </location>
</feature>
<dbReference type="InterPro" id="IPR001604">
    <property type="entry name" value="Endo_G_ENPP1-like_dom"/>
</dbReference>
<feature type="binding site" evidence="6">
    <location>
        <position position="543"/>
    </location>
    <ligand>
        <name>Mg(2+)</name>
        <dbReference type="ChEBI" id="CHEBI:18420"/>
        <note>catalytic</note>
    </ligand>
</feature>
<dbReference type="Proteomes" id="UP000558284">
    <property type="component" value="Unassembled WGS sequence"/>
</dbReference>
<evidence type="ECO:0000313" key="10">
    <source>
        <dbReference type="EMBL" id="MBA1144096.1"/>
    </source>
</evidence>
<dbReference type="GO" id="GO:0006508">
    <property type="term" value="P:proteolysis"/>
    <property type="evidence" value="ECO:0007669"/>
    <property type="project" value="UniProtKB-KW"/>
</dbReference>
<dbReference type="Gene3D" id="3.40.570.10">
    <property type="entry name" value="Extracellular Endonuclease, subunit A"/>
    <property type="match status" value="1"/>
</dbReference>
<dbReference type="Pfam" id="PF13365">
    <property type="entry name" value="Trypsin_2"/>
    <property type="match status" value="1"/>
</dbReference>
<dbReference type="InterPro" id="IPR043504">
    <property type="entry name" value="Peptidase_S1_PA_chymotrypsin"/>
</dbReference>
<dbReference type="InterPro" id="IPR044929">
    <property type="entry name" value="DNA/RNA_non-sp_Endonuclease_sf"/>
</dbReference>
<dbReference type="PROSITE" id="PS00673">
    <property type="entry name" value="V8_SER"/>
    <property type="match status" value="1"/>
</dbReference>
<dbReference type="GO" id="GO:0008236">
    <property type="term" value="F:serine-type peptidase activity"/>
    <property type="evidence" value="ECO:0007669"/>
    <property type="project" value="UniProtKB-KW"/>
</dbReference>
<keyword evidence="6" id="KW-0479">Metal-binding</keyword>
<keyword evidence="10" id="KW-0540">Nuclease</keyword>
<evidence type="ECO:0000256" key="5">
    <source>
        <dbReference type="PIRSR" id="PIRSR640255-1"/>
    </source>
</evidence>
<dbReference type="PANTHER" id="PTHR13966:SF5">
    <property type="entry name" value="ENDONUCLEASE G, MITOCHONDRIAL"/>
    <property type="match status" value="1"/>
</dbReference>
<accession>A0A838BC04</accession>
<dbReference type="InterPro" id="IPR044925">
    <property type="entry name" value="His-Me_finger_sf"/>
</dbReference>
<evidence type="ECO:0000259" key="8">
    <source>
        <dbReference type="SMART" id="SM00477"/>
    </source>
</evidence>
<evidence type="ECO:0000259" key="9">
    <source>
        <dbReference type="SMART" id="SM00892"/>
    </source>
</evidence>
<organism evidence="10 11">
    <name type="scientific">Mesorhizobium neociceri</name>
    <dbReference type="NCBI Taxonomy" id="1307853"/>
    <lineage>
        <taxon>Bacteria</taxon>
        <taxon>Pseudomonadati</taxon>
        <taxon>Pseudomonadota</taxon>
        <taxon>Alphaproteobacteria</taxon>
        <taxon>Hyphomicrobiales</taxon>
        <taxon>Phyllobacteriaceae</taxon>
        <taxon>Mesorhizobium</taxon>
    </lineage>
</organism>
<dbReference type="AlphaFoldDB" id="A0A838BC04"/>
<dbReference type="InterPro" id="IPR000126">
    <property type="entry name" value="V8_ser_AS"/>
</dbReference>
<sequence length="686" mass="75711">MGKLEDQLARLRRFNASVRAGDPQLAEESADLGAENEAIEIARSPEALDEAVELESIAMRRERPVLAILNNVTKLVFIDRADSAIWEARLKKARPLLDKAIRAVGRINLLGAPFEWVGTGWLVAENVLVTNRHVAREFAARKGAGFTFKPGVSAPMEASTDFLEEIDNPDQLLFKLVKPLHIEDAAGYDVAFFEIEIVSGKAKLASPIDLATDIRQTENVATIGYPAYDSRIPEPELMERIFGKIYNKKRLAPGGVTRVEPTRILHNCTTLGGNSGSVVFDLDRGNAIGLHFSGSFLSTNYAVRADVVKKLLDDVRAGRVPRRTETPSRDAPPAPTPQRRPSTVVRQSVSGNSLTIPLTLRISVELDRGGPLAPVLARSRVTDSGADDSDMIDDTESVAEDYRDRGGYDPAFLGDVFSVDMPTVIRGADDILEFQEDGVSKTELRYEHYSVIMSRSRRMCFLSACNIDGNQSKKSARVAWKWDPRIPKEQQIMKECYGNPPKFSRGHMTRREDPGWGSPEIAKRGNEDSMHVTNVTPQMQAFNAPIWLALEDYALQHAREDAMKISVFTGAYFAKADPEMYGVRIPVAFWKVIAFIHDDTGKLCATGYEMDQQQSLLPEEEFVFGAFTSPQLGTATQVSIRSIEARSGINFGRLAAVDPLAGDEESVSAGGAALPLLAMEQIRFLR</sequence>
<dbReference type="SMART" id="SM00892">
    <property type="entry name" value="Endonuclease_NS"/>
    <property type="match status" value="1"/>
</dbReference>
<keyword evidence="10" id="KW-0255">Endonuclease</keyword>
<evidence type="ECO:0000256" key="6">
    <source>
        <dbReference type="PIRSR" id="PIRSR640255-2"/>
    </source>
</evidence>
<evidence type="ECO:0000256" key="3">
    <source>
        <dbReference type="ARBA" id="ARBA00022801"/>
    </source>
</evidence>
<dbReference type="EMBL" id="JACDTY010000019">
    <property type="protein sequence ID" value="MBA1144096.1"/>
    <property type="molecule type" value="Genomic_DNA"/>
</dbReference>
<feature type="domain" description="DNA/RNA non-specific endonuclease/pyrophosphatase/phosphodiesterase" evidence="9">
    <location>
        <begin position="445"/>
        <end position="658"/>
    </location>
</feature>
<evidence type="ECO:0000256" key="1">
    <source>
        <dbReference type="ARBA" id="ARBA00022670"/>
    </source>
</evidence>
<dbReference type="SUPFAM" id="SSF54060">
    <property type="entry name" value="His-Me finger endonucleases"/>
    <property type="match status" value="1"/>
</dbReference>
<dbReference type="GO" id="GO:0003676">
    <property type="term" value="F:nucleic acid binding"/>
    <property type="evidence" value="ECO:0007669"/>
    <property type="project" value="InterPro"/>
</dbReference>
<dbReference type="Pfam" id="PF01223">
    <property type="entry name" value="Endonuclease_NS"/>
    <property type="match status" value="1"/>
</dbReference>
<dbReference type="Gene3D" id="2.40.10.10">
    <property type="entry name" value="Trypsin-like serine proteases"/>
    <property type="match status" value="2"/>
</dbReference>
<dbReference type="GO" id="GO:0004519">
    <property type="term" value="F:endonuclease activity"/>
    <property type="evidence" value="ECO:0007669"/>
    <property type="project" value="UniProtKB-KW"/>
</dbReference>
<feature type="domain" description="ENPP1-3/EXOG-like endonuclease/phosphodiesterase" evidence="8">
    <location>
        <begin position="446"/>
        <end position="658"/>
    </location>
</feature>
<feature type="compositionally biased region" description="Basic and acidic residues" evidence="7">
    <location>
        <begin position="318"/>
        <end position="328"/>
    </location>
</feature>
<name>A0A838BC04_9HYPH</name>
<dbReference type="InterPro" id="IPR040255">
    <property type="entry name" value="Non-specific_endonuclease"/>
</dbReference>
<protein>
    <submittedName>
        <fullName evidence="10">DNA/RNA non-specific endonuclease</fullName>
    </submittedName>
</protein>
<keyword evidence="4" id="KW-0720">Serine protease</keyword>
<keyword evidence="11" id="KW-1185">Reference proteome</keyword>
<gene>
    <name evidence="10" type="ORF">H0241_28200</name>
</gene>
<dbReference type="InterPro" id="IPR009003">
    <property type="entry name" value="Peptidase_S1_PA"/>
</dbReference>
<dbReference type="SUPFAM" id="SSF50494">
    <property type="entry name" value="Trypsin-like serine proteases"/>
    <property type="match status" value="1"/>
</dbReference>
<keyword evidence="2" id="KW-0732">Signal</keyword>
<reference evidence="10 11" key="1">
    <citation type="submission" date="2020-07" db="EMBL/GenBank/DDBJ databases">
        <title>Definition of the novel symbiovar canariense within Mesorhizobium novociceri, a new species of genus Mesorhizobium nodulating Cicer canariense in the Caldera de Taburiente National Park (La Palma, Canary Islands).</title>
        <authorList>
            <person name="Leon-Barrios M."/>
            <person name="Perez-Yepez J."/>
            <person name="Flores-Felix J.D."/>
            <person name="Ramirez-Baena M.H."/>
            <person name="Pulido-Suarez L."/>
            <person name="Igual J.M."/>
            <person name="Velazquez E."/>
            <person name="Peix A."/>
        </authorList>
    </citation>
    <scope>NUCLEOTIDE SEQUENCE [LARGE SCALE GENOMIC DNA]</scope>
    <source>
        <strain evidence="10 11">CCANP35</strain>
    </source>
</reference>
<keyword evidence="1" id="KW-0645">Protease</keyword>
<evidence type="ECO:0000313" key="11">
    <source>
        <dbReference type="Proteomes" id="UP000558284"/>
    </source>
</evidence>
<comment type="caution">
    <text evidence="10">The sequence shown here is derived from an EMBL/GenBank/DDBJ whole genome shotgun (WGS) entry which is preliminary data.</text>
</comment>
<evidence type="ECO:0000256" key="2">
    <source>
        <dbReference type="ARBA" id="ARBA00022729"/>
    </source>
</evidence>
<dbReference type="GO" id="GO:0046872">
    <property type="term" value="F:metal ion binding"/>
    <property type="evidence" value="ECO:0007669"/>
    <property type="project" value="UniProtKB-KW"/>
</dbReference>
<dbReference type="InterPro" id="IPR020821">
    <property type="entry name" value="ENPP1-3/EXOG-like_nuc-like"/>
</dbReference>
<proteinExistence type="predicted"/>
<keyword evidence="3" id="KW-0378">Hydrolase</keyword>
<feature type="active site" description="Proton acceptor" evidence="5">
    <location>
        <position position="507"/>
    </location>
</feature>
<feature type="region of interest" description="Disordered" evidence="7">
    <location>
        <begin position="503"/>
        <end position="524"/>
    </location>
</feature>
<dbReference type="PANTHER" id="PTHR13966">
    <property type="entry name" value="ENDONUCLEASE RELATED"/>
    <property type="match status" value="1"/>
</dbReference>
<feature type="compositionally biased region" description="Polar residues" evidence="7">
    <location>
        <begin position="339"/>
        <end position="349"/>
    </location>
</feature>
<dbReference type="SMART" id="SM00477">
    <property type="entry name" value="NUC"/>
    <property type="match status" value="1"/>
</dbReference>
<dbReference type="RefSeq" id="WP_181061049.1">
    <property type="nucleotide sequence ID" value="NZ_JACDTY010000019.1"/>
</dbReference>
<evidence type="ECO:0000256" key="4">
    <source>
        <dbReference type="ARBA" id="ARBA00022825"/>
    </source>
</evidence>
<evidence type="ECO:0000256" key="7">
    <source>
        <dbReference type="SAM" id="MobiDB-lite"/>
    </source>
</evidence>